<proteinExistence type="predicted"/>
<reference evidence="2 3" key="1">
    <citation type="submission" date="2022-11" db="EMBL/GenBank/DDBJ databases">
        <title>Whole genome sequence of Eschrichtius robustus ER-17-0199.</title>
        <authorList>
            <person name="Bruniche-Olsen A."/>
            <person name="Black A.N."/>
            <person name="Fields C.J."/>
            <person name="Walden K."/>
            <person name="Dewoody J.A."/>
        </authorList>
    </citation>
    <scope>NUCLEOTIDE SEQUENCE [LARGE SCALE GENOMIC DNA]</scope>
    <source>
        <strain evidence="2">ER-17-0199</strain>
        <tissue evidence="2">Blubber</tissue>
    </source>
</reference>
<evidence type="ECO:0000313" key="2">
    <source>
        <dbReference type="EMBL" id="KAJ8797553.1"/>
    </source>
</evidence>
<name>A0AB34HZM4_ESCRO</name>
<evidence type="ECO:0000256" key="1">
    <source>
        <dbReference type="SAM" id="MobiDB-lite"/>
    </source>
</evidence>
<accession>A0AB34HZM4</accession>
<feature type="region of interest" description="Disordered" evidence="1">
    <location>
        <begin position="1"/>
        <end position="176"/>
    </location>
</feature>
<dbReference type="AlphaFoldDB" id="A0AB34HZM4"/>
<protein>
    <submittedName>
        <fullName evidence="2">Uncharacterized protein</fullName>
    </submittedName>
</protein>
<organism evidence="2 3">
    <name type="scientific">Eschrichtius robustus</name>
    <name type="common">California gray whale</name>
    <name type="synonym">Eschrichtius gibbosus</name>
    <dbReference type="NCBI Taxonomy" id="9764"/>
    <lineage>
        <taxon>Eukaryota</taxon>
        <taxon>Metazoa</taxon>
        <taxon>Chordata</taxon>
        <taxon>Craniata</taxon>
        <taxon>Vertebrata</taxon>
        <taxon>Euteleostomi</taxon>
        <taxon>Mammalia</taxon>
        <taxon>Eutheria</taxon>
        <taxon>Laurasiatheria</taxon>
        <taxon>Artiodactyla</taxon>
        <taxon>Whippomorpha</taxon>
        <taxon>Cetacea</taxon>
        <taxon>Mysticeti</taxon>
        <taxon>Eschrichtiidae</taxon>
        <taxon>Eschrichtius</taxon>
    </lineage>
</organism>
<comment type="caution">
    <text evidence="2">The sequence shown here is derived from an EMBL/GenBank/DDBJ whole genome shotgun (WGS) entry which is preliminary data.</text>
</comment>
<sequence length="248" mass="26139">MLKARESEKVPPVGGQPASQQQVFGLRVPSTASPLGPAPPSAAPHRPSASCLFTDRSPLSADSTHRKSGWEGPIPIPIYTGTEHKKPPFLAPGGTSLPQVHRPHGRDESTVPMAETEAPADGTGRRPRELPQGGRRGVGPNPGLRGQQWWPWPSPARGGTRGCQGPPGQEGAPVQPPVSPPFLYLLCTKVGLIRMPPELKAPLPMNLQDAHPAPQALQSFPSGVSGPPGNRHTEAEGPLDVTVTKAVR</sequence>
<evidence type="ECO:0000313" key="3">
    <source>
        <dbReference type="Proteomes" id="UP001159641"/>
    </source>
</evidence>
<gene>
    <name evidence="2" type="ORF">J1605_017285</name>
</gene>
<dbReference type="EMBL" id="JAIQCJ010000212">
    <property type="protein sequence ID" value="KAJ8797553.1"/>
    <property type="molecule type" value="Genomic_DNA"/>
</dbReference>
<dbReference type="Proteomes" id="UP001159641">
    <property type="component" value="Unassembled WGS sequence"/>
</dbReference>
<feature type="region of interest" description="Disordered" evidence="1">
    <location>
        <begin position="206"/>
        <end position="248"/>
    </location>
</feature>
<keyword evidence="3" id="KW-1185">Reference proteome</keyword>